<accession>A0A9E7EX21</accession>
<keyword evidence="13" id="KW-1185">Reference proteome</keyword>
<keyword evidence="4 9" id="KW-0863">Zinc-finger</keyword>
<organism evidence="12 13">
    <name type="scientific">Musa troglodytarum</name>
    <name type="common">fe'i banana</name>
    <dbReference type="NCBI Taxonomy" id="320322"/>
    <lineage>
        <taxon>Eukaryota</taxon>
        <taxon>Viridiplantae</taxon>
        <taxon>Streptophyta</taxon>
        <taxon>Embryophyta</taxon>
        <taxon>Tracheophyta</taxon>
        <taxon>Spermatophyta</taxon>
        <taxon>Magnoliopsida</taxon>
        <taxon>Liliopsida</taxon>
        <taxon>Zingiberales</taxon>
        <taxon>Musaceae</taxon>
        <taxon>Musa</taxon>
    </lineage>
</organism>
<sequence length="857" mass="96134">METIEPHTSFQNKRREGRRRGSMSRRATFFEGEGGGAPPRRHAFSWCLAHEHVTWVYTGRMSSGRKPGDWVCRSCQYVNFCRRDSCQRCGELKLGVERADYTSVSGSWDVKPGDWYCSCGVHNYASRSSCFKCGATKDDSASAVAQSWGFRCSGAWSSGWKSGDWICTRYSQLIEIEIGIEIERSMEENAKGNRVDLDRLPIKRLDAIDEAGNEQFPPDVSHEEKRLGMIRRIDFSNVVAENTDTRKKQKKSPKEAAPAPQQAWPWQGLLENLQLAHQELSIIMDLINTVEANDAVAVAGMQRPKQLPNEILSDLAVSAATKLQRLRNLGRYFKQSSKAMEQKVSKEARFYGSLIRLQQHWKVKRQRLLAAGPGSEGFTFDMLDNPADTTMISRPSPIGVVHVLHETAGLLAIQRPQRSCRSISIRYLGTNFSSKHNGLPAGNIYGSGESPQADKKEAITDEDVNSWVKDTHSALREIHQSIFLEQVFDRVNRESYSPSPGINVTGMQEDFLQLAIDQDTSICLCLMSSKNEDDIQMIDSRRHPQNGENGLTRPDSSASANTNEDNNPLKMNKFGVPNPVSLEIYLLHVLHKNFQVKVKERHFATRAPVPGQAPAESCGLSHFCKTVAHRIFSNKVLAEIECLVSRIPYLQLLSHPTWHSRTSSWSLSLKFPESIFHAGCLSKYPNIYDVKHLTRSQFHTKIVVKDDQVTVSGEGAPGILSSFRGISADVFSVSCYGCDLDDLPLVLLQQIAGQIIHWLHEEALVVGMKVSRDFLCLYFDVDQGDMLGLVAHVDPNDADGCISWWLIMEDGLTEDGKFSREKGEYENRRFLGHLSLEALYSLLMDLVNLCSSTTGSH</sequence>
<feature type="compositionally biased region" description="Polar residues" evidence="10">
    <location>
        <begin position="546"/>
        <end position="566"/>
    </location>
</feature>
<name>A0A9E7EX21_9LILI</name>
<dbReference type="GO" id="GO:0016592">
    <property type="term" value="C:mediator complex"/>
    <property type="evidence" value="ECO:0007669"/>
    <property type="project" value="InterPro"/>
</dbReference>
<protein>
    <submittedName>
        <fullName evidence="12">Subunit 17 of Mediator complex</fullName>
    </submittedName>
</protein>
<dbReference type="Pfam" id="PF00641">
    <property type="entry name" value="Zn_ribbon_RanBP"/>
    <property type="match status" value="1"/>
</dbReference>
<dbReference type="Proteomes" id="UP001055439">
    <property type="component" value="Chromosome 2"/>
</dbReference>
<dbReference type="GO" id="GO:0006357">
    <property type="term" value="P:regulation of transcription by RNA polymerase II"/>
    <property type="evidence" value="ECO:0007669"/>
    <property type="project" value="InterPro"/>
</dbReference>
<evidence type="ECO:0000256" key="6">
    <source>
        <dbReference type="ARBA" id="ARBA00023015"/>
    </source>
</evidence>
<dbReference type="OrthoDB" id="2020583at2759"/>
<feature type="region of interest" description="Disordered" evidence="10">
    <location>
        <begin position="1"/>
        <end position="36"/>
    </location>
</feature>
<evidence type="ECO:0000313" key="12">
    <source>
        <dbReference type="EMBL" id="URD85699.1"/>
    </source>
</evidence>
<dbReference type="Gene3D" id="4.10.1060.10">
    <property type="entry name" value="Zinc finger, RanBP2-type"/>
    <property type="match status" value="2"/>
</dbReference>
<evidence type="ECO:0000256" key="8">
    <source>
        <dbReference type="ARBA" id="ARBA00023242"/>
    </source>
</evidence>
<evidence type="ECO:0000313" key="13">
    <source>
        <dbReference type="Proteomes" id="UP001055439"/>
    </source>
</evidence>
<evidence type="ECO:0000256" key="10">
    <source>
        <dbReference type="SAM" id="MobiDB-lite"/>
    </source>
</evidence>
<gene>
    <name evidence="12" type="ORF">MUK42_27825</name>
</gene>
<evidence type="ECO:0000256" key="4">
    <source>
        <dbReference type="ARBA" id="ARBA00022771"/>
    </source>
</evidence>
<dbReference type="InterPro" id="IPR019313">
    <property type="entry name" value="Mediator_Med17"/>
</dbReference>
<dbReference type="PROSITE" id="PS01358">
    <property type="entry name" value="ZF_RANBP2_1"/>
    <property type="match status" value="1"/>
</dbReference>
<evidence type="ECO:0000256" key="2">
    <source>
        <dbReference type="ARBA" id="ARBA00005635"/>
    </source>
</evidence>
<dbReference type="InterPro" id="IPR036443">
    <property type="entry name" value="Znf_RanBP2_sf"/>
</dbReference>
<dbReference type="PROSITE" id="PS50199">
    <property type="entry name" value="ZF_RANBP2_2"/>
    <property type="match status" value="2"/>
</dbReference>
<comment type="similarity">
    <text evidence="2">Belongs to the Mediator complex subunit 17 family.</text>
</comment>
<dbReference type="GO" id="GO:0003712">
    <property type="term" value="F:transcription coregulator activity"/>
    <property type="evidence" value="ECO:0007669"/>
    <property type="project" value="InterPro"/>
</dbReference>
<dbReference type="PANTHER" id="PTHR13114">
    <property type="entry name" value="MEDIATOR OF RNA POLYMERASE II TRANSCRIPTION SUBUNIT 17"/>
    <property type="match status" value="1"/>
</dbReference>
<feature type="region of interest" description="Disordered" evidence="10">
    <location>
        <begin position="241"/>
        <end position="261"/>
    </location>
</feature>
<evidence type="ECO:0000256" key="1">
    <source>
        <dbReference type="ARBA" id="ARBA00004123"/>
    </source>
</evidence>
<dbReference type="EMBL" id="CP097504">
    <property type="protein sequence ID" value="URD85699.1"/>
    <property type="molecule type" value="Genomic_DNA"/>
</dbReference>
<dbReference type="InterPro" id="IPR001876">
    <property type="entry name" value="Znf_RanBP2"/>
</dbReference>
<feature type="domain" description="RanBP2-type" evidence="11">
    <location>
        <begin position="66"/>
        <end position="95"/>
    </location>
</feature>
<dbReference type="AlphaFoldDB" id="A0A9E7EX21"/>
<evidence type="ECO:0000256" key="7">
    <source>
        <dbReference type="ARBA" id="ARBA00023163"/>
    </source>
</evidence>
<evidence type="ECO:0000256" key="5">
    <source>
        <dbReference type="ARBA" id="ARBA00022833"/>
    </source>
</evidence>
<proteinExistence type="inferred from homology"/>
<keyword evidence="7" id="KW-0804">Transcription</keyword>
<dbReference type="SMART" id="SM00547">
    <property type="entry name" value="ZnF_RBZ"/>
    <property type="match status" value="2"/>
</dbReference>
<keyword evidence="3" id="KW-0479">Metal-binding</keyword>
<feature type="region of interest" description="Disordered" evidence="10">
    <location>
        <begin position="540"/>
        <end position="570"/>
    </location>
</feature>
<dbReference type="PANTHER" id="PTHR13114:SF7">
    <property type="entry name" value="MEDIATOR OF RNA POLYMERASE II TRANSCRIPTION SUBUNIT 17"/>
    <property type="match status" value="1"/>
</dbReference>
<dbReference type="GO" id="GO:0070847">
    <property type="term" value="C:core mediator complex"/>
    <property type="evidence" value="ECO:0007669"/>
    <property type="project" value="TreeGrafter"/>
</dbReference>
<feature type="domain" description="RanBP2-type" evidence="11">
    <location>
        <begin position="111"/>
        <end position="139"/>
    </location>
</feature>
<keyword evidence="8" id="KW-0539">Nucleus</keyword>
<comment type="subcellular location">
    <subcellularLocation>
        <location evidence="1">Nucleus</location>
    </subcellularLocation>
</comment>
<evidence type="ECO:0000259" key="11">
    <source>
        <dbReference type="PROSITE" id="PS50199"/>
    </source>
</evidence>
<feature type="compositionally biased region" description="Polar residues" evidence="10">
    <location>
        <begin position="1"/>
        <end position="11"/>
    </location>
</feature>
<reference evidence="12" key="1">
    <citation type="submission" date="2022-05" db="EMBL/GenBank/DDBJ databases">
        <title>The Musa troglodytarum L. genome provides insights into the mechanism of non-climacteric behaviour and enrichment of carotenoids.</title>
        <authorList>
            <person name="Wang J."/>
        </authorList>
    </citation>
    <scope>NUCLEOTIDE SEQUENCE</scope>
    <source>
        <tissue evidence="12">Leaf</tissue>
    </source>
</reference>
<keyword evidence="5" id="KW-0862">Zinc</keyword>
<keyword evidence="6" id="KW-0805">Transcription regulation</keyword>
<evidence type="ECO:0000256" key="3">
    <source>
        <dbReference type="ARBA" id="ARBA00022723"/>
    </source>
</evidence>
<dbReference type="SUPFAM" id="SSF90209">
    <property type="entry name" value="Ran binding protein zinc finger-like"/>
    <property type="match status" value="2"/>
</dbReference>
<dbReference type="GO" id="GO:0008270">
    <property type="term" value="F:zinc ion binding"/>
    <property type="evidence" value="ECO:0007669"/>
    <property type="project" value="UniProtKB-KW"/>
</dbReference>
<evidence type="ECO:0000256" key="9">
    <source>
        <dbReference type="PROSITE-ProRule" id="PRU00322"/>
    </source>
</evidence>